<protein>
    <submittedName>
        <fullName evidence="2">Uncharacterized protein</fullName>
    </submittedName>
</protein>
<organism evidence="2 3">
    <name type="scientific">Pseudoduganella danionis</name>
    <dbReference type="NCBI Taxonomy" id="1890295"/>
    <lineage>
        <taxon>Bacteria</taxon>
        <taxon>Pseudomonadati</taxon>
        <taxon>Pseudomonadota</taxon>
        <taxon>Betaproteobacteria</taxon>
        <taxon>Burkholderiales</taxon>
        <taxon>Oxalobacteraceae</taxon>
        <taxon>Telluria group</taxon>
        <taxon>Pseudoduganella</taxon>
    </lineage>
</organism>
<reference evidence="2 3" key="1">
    <citation type="submission" date="2019-11" db="EMBL/GenBank/DDBJ databases">
        <title>Type strains purchased from KCTC, JCM and DSMZ.</title>
        <authorList>
            <person name="Lu H."/>
        </authorList>
    </citation>
    <scope>NUCLEOTIDE SEQUENCE [LARGE SCALE GENOMIC DNA]</scope>
    <source>
        <strain evidence="2 3">DSM 103461</strain>
    </source>
</reference>
<feature type="region of interest" description="Disordered" evidence="1">
    <location>
        <begin position="1"/>
        <end position="48"/>
    </location>
</feature>
<dbReference type="RefSeq" id="WP_155434862.1">
    <property type="nucleotide sequence ID" value="NZ_JBHLXK010000005.1"/>
</dbReference>
<feature type="compositionally biased region" description="Low complexity" evidence="1">
    <location>
        <begin position="24"/>
        <end position="35"/>
    </location>
</feature>
<gene>
    <name evidence="2" type="ORF">GM655_11595</name>
</gene>
<comment type="caution">
    <text evidence="2">The sequence shown here is derived from an EMBL/GenBank/DDBJ whole genome shotgun (WGS) entry which is preliminary data.</text>
</comment>
<proteinExistence type="predicted"/>
<keyword evidence="3" id="KW-1185">Reference proteome</keyword>
<evidence type="ECO:0000313" key="3">
    <source>
        <dbReference type="Proteomes" id="UP000735592"/>
    </source>
</evidence>
<sequence>MPSRSRTSVPLADPASTPNLKSGAAKANALQEAQAMGRRHSASWSELDPTMRPRDAWRAIGYADAVLSFEHSPLLVELMRAWEQGFDGVSKPIAADVSAPTAEQPDAVTPNPYFANPDRAPYELGQLLQQLPADFGVSPVVELKHVQMASAAEVHAKAAGMTILSGIEAIGQLVEMAGANEEEKVPAYTLFCLGGLLRHLAVEGQYMESVSGSLAYANALYAKRGKVKSTHESGGQKGGAA</sequence>
<dbReference type="Proteomes" id="UP000735592">
    <property type="component" value="Unassembled WGS sequence"/>
</dbReference>
<evidence type="ECO:0000256" key="1">
    <source>
        <dbReference type="SAM" id="MobiDB-lite"/>
    </source>
</evidence>
<name>A0ABW9SPE2_9BURK</name>
<evidence type="ECO:0000313" key="2">
    <source>
        <dbReference type="EMBL" id="MTW33469.1"/>
    </source>
</evidence>
<accession>A0ABW9SPE2</accession>
<dbReference type="EMBL" id="WNKW01000003">
    <property type="protein sequence ID" value="MTW33469.1"/>
    <property type="molecule type" value="Genomic_DNA"/>
</dbReference>